<dbReference type="PANTHER" id="PTHR40265:SF1">
    <property type="entry name" value="GLYOXALASE-LIKE DOMAIN-CONTAINING PROTEIN"/>
    <property type="match status" value="1"/>
</dbReference>
<dbReference type="InterPro" id="IPR037523">
    <property type="entry name" value="VOC_core"/>
</dbReference>
<feature type="domain" description="VOC" evidence="1">
    <location>
        <begin position="8"/>
        <end position="141"/>
    </location>
</feature>
<dbReference type="PROSITE" id="PS51819">
    <property type="entry name" value="VOC"/>
    <property type="match status" value="1"/>
</dbReference>
<name>A0ABS4SEI2_9PROT</name>
<organism evidence="2 3">
    <name type="scientific">Azospirillum rugosum</name>
    <dbReference type="NCBI Taxonomy" id="416170"/>
    <lineage>
        <taxon>Bacteria</taxon>
        <taxon>Pseudomonadati</taxon>
        <taxon>Pseudomonadota</taxon>
        <taxon>Alphaproteobacteria</taxon>
        <taxon>Rhodospirillales</taxon>
        <taxon>Azospirillaceae</taxon>
        <taxon>Azospirillum</taxon>
    </lineage>
</organism>
<dbReference type="PANTHER" id="PTHR40265">
    <property type="entry name" value="BLL2707 PROTEIN"/>
    <property type="match status" value="1"/>
</dbReference>
<accession>A0ABS4SEI2</accession>
<dbReference type="InterPro" id="IPR025870">
    <property type="entry name" value="Glyoxalase-like_dom"/>
</dbReference>
<dbReference type="SUPFAM" id="SSF54593">
    <property type="entry name" value="Glyoxalase/Bleomycin resistance protein/Dihydroxybiphenyl dioxygenase"/>
    <property type="match status" value="1"/>
</dbReference>
<evidence type="ECO:0000313" key="3">
    <source>
        <dbReference type="Proteomes" id="UP000781958"/>
    </source>
</evidence>
<evidence type="ECO:0000259" key="1">
    <source>
        <dbReference type="PROSITE" id="PS51819"/>
    </source>
</evidence>
<evidence type="ECO:0000313" key="2">
    <source>
        <dbReference type="EMBL" id="MBP2290969.1"/>
    </source>
</evidence>
<sequence>MGAHGINGIDHLVVAVRDLDKARDAYQRMGFTITPRGRHTELKSINHTIMFGADDYVELLAVEEPHPVTAYYSDLLKTREGIAALALKTDDARAAQRLLAEAGYPASEAVDFGRPVALPEGTRDARFTITQIDIASQVGGRVFLCQHHTRDVVWRPEYVQHDNTATGLAALVVAADDPDAVAAGYARLFGTAVEEQGPARLVPTGDTPIIVATPAALHWGWTSDPALAAPTPFLAGFVVRVADLDRAQQSLQKSKFPTVVGNGVLRVSSASAGGALLAFAKDFDLRALIP</sequence>
<comment type="caution">
    <text evidence="2">The sequence shown here is derived from an EMBL/GenBank/DDBJ whole genome shotgun (WGS) entry which is preliminary data.</text>
</comment>
<dbReference type="Gene3D" id="3.10.180.10">
    <property type="entry name" value="2,3-Dihydroxybiphenyl 1,2-Dioxygenase, domain 1"/>
    <property type="match status" value="1"/>
</dbReference>
<protein>
    <submittedName>
        <fullName evidence="2">Catechol 2,3-dioxygenase-like lactoylglutathione lyase family enzyme</fullName>
    </submittedName>
</protein>
<dbReference type="InterPro" id="IPR029068">
    <property type="entry name" value="Glyas_Bleomycin-R_OHBP_Dase"/>
</dbReference>
<dbReference type="EMBL" id="JAGINP010000002">
    <property type="protein sequence ID" value="MBP2290969.1"/>
    <property type="molecule type" value="Genomic_DNA"/>
</dbReference>
<gene>
    <name evidence="2" type="ORF">J2851_000711</name>
</gene>
<dbReference type="RefSeq" id="WP_209764081.1">
    <property type="nucleotide sequence ID" value="NZ_JAGINP010000002.1"/>
</dbReference>
<keyword evidence="3" id="KW-1185">Reference proteome</keyword>
<reference evidence="2 3" key="1">
    <citation type="submission" date="2021-03" db="EMBL/GenBank/DDBJ databases">
        <title>Genomic Encyclopedia of Type Strains, Phase III (KMG-III): the genomes of soil and plant-associated and newly described type strains.</title>
        <authorList>
            <person name="Whitman W."/>
        </authorList>
    </citation>
    <scope>NUCLEOTIDE SEQUENCE [LARGE SCALE GENOMIC DNA]</scope>
    <source>
        <strain evidence="2 3">IMMIB AFH-6</strain>
    </source>
</reference>
<dbReference type="Pfam" id="PF13468">
    <property type="entry name" value="Glyoxalase_3"/>
    <property type="match status" value="1"/>
</dbReference>
<dbReference type="Proteomes" id="UP000781958">
    <property type="component" value="Unassembled WGS sequence"/>
</dbReference>
<proteinExistence type="predicted"/>